<evidence type="ECO:0000313" key="5">
    <source>
        <dbReference type="Proteomes" id="UP000286134"/>
    </source>
</evidence>
<feature type="compositionally biased region" description="Polar residues" evidence="2">
    <location>
        <begin position="62"/>
        <end position="71"/>
    </location>
</feature>
<dbReference type="GO" id="GO:1990758">
    <property type="term" value="P:mitotic sister chromatid biorientation"/>
    <property type="evidence" value="ECO:0007669"/>
    <property type="project" value="TreeGrafter"/>
</dbReference>
<dbReference type="Pfam" id="PF08317">
    <property type="entry name" value="Spc7"/>
    <property type="match status" value="1"/>
</dbReference>
<feature type="region of interest" description="Disordered" evidence="2">
    <location>
        <begin position="21"/>
        <end position="50"/>
    </location>
</feature>
<dbReference type="AlphaFoldDB" id="A0A420H9W3"/>
<dbReference type="PANTHER" id="PTHR28260">
    <property type="entry name" value="SPINDLE POLE BODY COMPONENT SPC105"/>
    <property type="match status" value="1"/>
</dbReference>
<dbReference type="Proteomes" id="UP000286134">
    <property type="component" value="Unassembled WGS sequence"/>
</dbReference>
<name>A0A420H9W3_9PEZI</name>
<dbReference type="STRING" id="212602.A0A420H9W3"/>
<sequence>MDVTIALGGIIRSTDSDQDTVTEAKTLSSAQVNDEKLQANQTREPESKKKFKISSVNYTSKIENGSPSLSPTRGKASKRNSDIGILKNSRHRKYEGGSTTPVNKTPISLKYSTPLLAHPIIPAQVSPSYSIILHSSPRKKLYNSKKMTPAASAVSNKIPTTPKNKSFGGKNLGFPAPNLTLTAKSRHASGIGFDKIGLGSPRVAELLDRRDSIGNNASSFILGELVAAPLGNSLKDPRLIEQEINDEREEEARHIEDIIPRQRTEVSLKESNATSNLKEMIESLTPKKNPLRGRKSLHVGAAVGLLGKRPVELDETDDTDDFEGTKRLKNHQGSPVKNVKLQAPPSKTETTSGRAMQALQNGIKNLTSESVIIKAGFNSSENKPIGLKYQSTVEKDFQQNLLKKSAIDPKSAKGSEVEQKYSKDQKIQLQDFLHMTSIRFMELTTTKRRHTIAPKSTIKNDGAEEKEISLEDCIAAGAATIPILELFQHACHELKRYISEGRKTMREIETETWEENPPLFREYISATPDLKFLMDNQLKNVKTHSRLLSKGQWYDWRMTLHGTLKEGLVKSAEGMASDEETLNNQQTLLNNILPPLILTAQNLEQEKSDLQAAAQEIANCNKEELSIARQRLTAVDENFNAKRIHLAELQQKLQGIEAEIEVKLQCKQKLLESIQESEKIKEECRGWTVSEIHAIKRRVENIEELYGWTITDVSSTKMSMTYQKEIRLVFNVLFFTENMRPKRELIDPQINIEYVGSTQKSHLLSVITKTEFFIPCIKKYVQQEAIQKQFNVRVLLDFVSKSWKKAEKIAQDIHLLTLSCPTEIIELAETSMAIRSTLLIGPLTTKVAFTFYLSANNNNNDNNDNNDNNTIEISQEVDFVIKTKASVIYGERFNELKMAEFLINRCGNDTINITKSSSWGDAVEELGEKLLARGRKSNI</sequence>
<dbReference type="SMART" id="SM01315">
    <property type="entry name" value="Spc7_N"/>
    <property type="match status" value="1"/>
</dbReference>
<dbReference type="SMART" id="SM00787">
    <property type="entry name" value="Spc7"/>
    <property type="match status" value="1"/>
</dbReference>
<dbReference type="Pfam" id="PF18210">
    <property type="entry name" value="Knl1_RWD_C"/>
    <property type="match status" value="1"/>
</dbReference>
<organism evidence="4 5">
    <name type="scientific">Erysiphe neolycopersici</name>
    <dbReference type="NCBI Taxonomy" id="212602"/>
    <lineage>
        <taxon>Eukaryota</taxon>
        <taxon>Fungi</taxon>
        <taxon>Dikarya</taxon>
        <taxon>Ascomycota</taxon>
        <taxon>Pezizomycotina</taxon>
        <taxon>Leotiomycetes</taxon>
        <taxon>Erysiphales</taxon>
        <taxon>Erysiphaceae</taxon>
        <taxon>Erysiphe</taxon>
    </lineage>
</organism>
<keyword evidence="5" id="KW-1185">Reference proteome</keyword>
<evidence type="ECO:0000313" key="4">
    <source>
        <dbReference type="EMBL" id="RKF54220.1"/>
    </source>
</evidence>
<feature type="compositionally biased region" description="Polar residues" evidence="2">
    <location>
        <begin position="21"/>
        <end position="32"/>
    </location>
</feature>
<keyword evidence="1" id="KW-0175">Coiled coil</keyword>
<dbReference type="GO" id="GO:0034501">
    <property type="term" value="P:protein localization to kinetochore"/>
    <property type="evidence" value="ECO:0007669"/>
    <property type="project" value="TreeGrafter"/>
</dbReference>
<evidence type="ECO:0000256" key="1">
    <source>
        <dbReference type="SAM" id="Coils"/>
    </source>
</evidence>
<dbReference type="OrthoDB" id="5592879at2759"/>
<reference evidence="4 5" key="1">
    <citation type="journal article" date="2018" name="BMC Genomics">
        <title>Comparative genome analyses reveal sequence features reflecting distinct modes of host-adaptation between dicot and monocot powdery mildew.</title>
        <authorList>
            <person name="Wu Y."/>
            <person name="Ma X."/>
            <person name="Pan Z."/>
            <person name="Kale S.D."/>
            <person name="Song Y."/>
            <person name="King H."/>
            <person name="Zhang Q."/>
            <person name="Presley C."/>
            <person name="Deng X."/>
            <person name="Wei C.I."/>
            <person name="Xiao S."/>
        </authorList>
    </citation>
    <scope>NUCLEOTIDE SEQUENCE [LARGE SCALE GENOMIC DNA]</scope>
    <source>
        <strain evidence="4">UMSG2</strain>
    </source>
</reference>
<dbReference type="InterPro" id="IPR013253">
    <property type="entry name" value="Spc7_domain"/>
</dbReference>
<dbReference type="GO" id="GO:0000776">
    <property type="term" value="C:kinetochore"/>
    <property type="evidence" value="ECO:0007669"/>
    <property type="project" value="TreeGrafter"/>
</dbReference>
<accession>A0A420H9W3</accession>
<comment type="caution">
    <text evidence="4">The sequence shown here is derived from an EMBL/GenBank/DDBJ whole genome shotgun (WGS) entry which is preliminary data.</text>
</comment>
<evidence type="ECO:0000256" key="2">
    <source>
        <dbReference type="SAM" id="MobiDB-lite"/>
    </source>
</evidence>
<evidence type="ECO:0000259" key="3">
    <source>
        <dbReference type="SMART" id="SM00787"/>
    </source>
</evidence>
<dbReference type="EMBL" id="MCFK01009946">
    <property type="protein sequence ID" value="RKF54220.1"/>
    <property type="molecule type" value="Genomic_DNA"/>
</dbReference>
<feature type="compositionally biased region" description="Basic and acidic residues" evidence="2">
    <location>
        <begin position="33"/>
        <end position="48"/>
    </location>
</feature>
<dbReference type="InterPro" id="IPR040850">
    <property type="entry name" value="Knl1_RWD_C"/>
</dbReference>
<proteinExistence type="predicted"/>
<feature type="region of interest" description="Disordered" evidence="2">
    <location>
        <begin position="314"/>
        <end position="352"/>
    </location>
</feature>
<feature type="region of interest" description="Disordered" evidence="2">
    <location>
        <begin position="62"/>
        <end position="81"/>
    </location>
</feature>
<dbReference type="InterPro" id="IPR033338">
    <property type="entry name" value="Spc105/Spc7"/>
</dbReference>
<feature type="domain" description="Spc7 kinetochore protein" evidence="3">
    <location>
        <begin position="417"/>
        <end position="731"/>
    </location>
</feature>
<gene>
    <name evidence="4" type="ORF">OnM2_099047</name>
</gene>
<dbReference type="GO" id="GO:0007094">
    <property type="term" value="P:mitotic spindle assembly checkpoint signaling"/>
    <property type="evidence" value="ECO:0007669"/>
    <property type="project" value="TreeGrafter"/>
</dbReference>
<protein>
    <submittedName>
        <fullName evidence="4">Putative chromosome segregation protein</fullName>
    </submittedName>
</protein>
<dbReference type="PANTHER" id="PTHR28260:SF1">
    <property type="entry name" value="SPINDLE POLE BODY COMPONENT SPC105"/>
    <property type="match status" value="1"/>
</dbReference>
<feature type="coiled-coil region" evidence="1">
    <location>
        <begin position="600"/>
        <end position="666"/>
    </location>
</feature>